<protein>
    <recommendedName>
        <fullName evidence="1">Glycosyltransferase 2-like domain-containing protein</fullName>
    </recommendedName>
</protein>
<keyword evidence="3" id="KW-1185">Reference proteome</keyword>
<sequence>MDLSVIILNYNARVFLELCVASVLRATENLHAEVIVADNDSTDDSVERLLKAFPQVKVIRLDDNYGFSKGNNVAVEQARGTHVCLVNPDVIVGEKVFANCLDFFQSKALEVDGETAFLEQSDKEVHTERSRGTKANSQIGFLGIQLIDGKGTYLPESKRRVPTRTGILKKILGFSGSYYDQRLEQNQDGPTEVLVGAFLMGKREVYNRLGGLDERYFMYGEDIDLSFTAIKDGLQNYYLGSQTAIHFKGESTIKDAKYFERFYGAMHLYYEKHYPKGKWLTGLLRYMTRFFKSRDTDIASITKELPVVCVTNDAAYQPDWASRSISFKEFIQEGMSSSKYIFDLGSLEIDKLIETLASTSNNQGQYRFLTWNRTAYAGSDTSTERGEVRIL</sequence>
<dbReference type="Proteomes" id="UP000239532">
    <property type="component" value="Unassembled WGS sequence"/>
</dbReference>
<name>A0A2S9WUV2_9FLAO</name>
<organism evidence="2 3">
    <name type="scientific">Nonlabens agnitus</name>
    <dbReference type="NCBI Taxonomy" id="870484"/>
    <lineage>
        <taxon>Bacteria</taxon>
        <taxon>Pseudomonadati</taxon>
        <taxon>Bacteroidota</taxon>
        <taxon>Flavobacteriia</taxon>
        <taxon>Flavobacteriales</taxon>
        <taxon>Flavobacteriaceae</taxon>
        <taxon>Nonlabens</taxon>
    </lineage>
</organism>
<dbReference type="Pfam" id="PF00535">
    <property type="entry name" value="Glycos_transf_2"/>
    <property type="match status" value="1"/>
</dbReference>
<dbReference type="InterPro" id="IPR029044">
    <property type="entry name" value="Nucleotide-diphossugar_trans"/>
</dbReference>
<dbReference type="PANTHER" id="PTHR43179">
    <property type="entry name" value="RHAMNOSYLTRANSFERASE WBBL"/>
    <property type="match status" value="1"/>
</dbReference>
<dbReference type="RefSeq" id="WP_105983005.1">
    <property type="nucleotide sequence ID" value="NZ_MQUC01000003.1"/>
</dbReference>
<evidence type="ECO:0000313" key="2">
    <source>
        <dbReference type="EMBL" id="PRP67243.1"/>
    </source>
</evidence>
<accession>A0A2S9WUV2</accession>
<proteinExistence type="predicted"/>
<gene>
    <name evidence="2" type="ORF">BST86_09080</name>
</gene>
<dbReference type="SUPFAM" id="SSF53448">
    <property type="entry name" value="Nucleotide-diphospho-sugar transferases"/>
    <property type="match status" value="1"/>
</dbReference>
<dbReference type="Gene3D" id="3.90.550.10">
    <property type="entry name" value="Spore Coat Polysaccharide Biosynthesis Protein SpsA, Chain A"/>
    <property type="match status" value="1"/>
</dbReference>
<dbReference type="InterPro" id="IPR001173">
    <property type="entry name" value="Glyco_trans_2-like"/>
</dbReference>
<feature type="domain" description="Glycosyltransferase 2-like" evidence="1">
    <location>
        <begin position="4"/>
        <end position="108"/>
    </location>
</feature>
<evidence type="ECO:0000313" key="3">
    <source>
        <dbReference type="Proteomes" id="UP000239532"/>
    </source>
</evidence>
<dbReference type="AlphaFoldDB" id="A0A2S9WUV2"/>
<dbReference type="CDD" id="cd04186">
    <property type="entry name" value="GT_2_like_c"/>
    <property type="match status" value="1"/>
</dbReference>
<comment type="caution">
    <text evidence="2">The sequence shown here is derived from an EMBL/GenBank/DDBJ whole genome shotgun (WGS) entry which is preliminary data.</text>
</comment>
<evidence type="ECO:0000259" key="1">
    <source>
        <dbReference type="Pfam" id="PF00535"/>
    </source>
</evidence>
<reference evidence="2 3" key="1">
    <citation type="submission" date="2016-11" db="EMBL/GenBank/DDBJ databases">
        <title>Trade-off between light-utilization and light-protection in marine flavobacteria.</title>
        <authorList>
            <person name="Kumagai Y."/>
        </authorList>
    </citation>
    <scope>NUCLEOTIDE SEQUENCE [LARGE SCALE GENOMIC DNA]</scope>
    <source>
        <strain evidence="2 3">JCM 17109</strain>
    </source>
</reference>
<dbReference type="EMBL" id="MQUC01000003">
    <property type="protein sequence ID" value="PRP67243.1"/>
    <property type="molecule type" value="Genomic_DNA"/>
</dbReference>
<dbReference type="PANTHER" id="PTHR43179:SF7">
    <property type="entry name" value="RHAMNOSYLTRANSFERASE WBBL"/>
    <property type="match status" value="1"/>
</dbReference>
<dbReference type="OrthoDB" id="9771846at2"/>